<accession>A0AB73H1U3</accession>
<feature type="region of interest" description="Disordered" evidence="1">
    <location>
        <begin position="345"/>
        <end position="364"/>
    </location>
</feature>
<evidence type="ECO:0000313" key="2">
    <source>
        <dbReference type="EMBL" id="MBB5672315.1"/>
    </source>
</evidence>
<dbReference type="EMBL" id="JACIIQ010000022">
    <property type="protein sequence ID" value="MBB5672315.1"/>
    <property type="molecule type" value="Genomic_DNA"/>
</dbReference>
<gene>
    <name evidence="2" type="ORF">FHR65_003913</name>
</gene>
<organism evidence="2">
    <name type="scientific">Xanthomonas arboricola</name>
    <dbReference type="NCBI Taxonomy" id="56448"/>
    <lineage>
        <taxon>Bacteria</taxon>
        <taxon>Pseudomonadati</taxon>
        <taxon>Pseudomonadota</taxon>
        <taxon>Gammaproteobacteria</taxon>
        <taxon>Lysobacterales</taxon>
        <taxon>Lysobacteraceae</taxon>
        <taxon>Xanthomonas</taxon>
    </lineage>
</organism>
<comment type="caution">
    <text evidence="2">The sequence shown here is derived from an EMBL/GenBank/DDBJ whole genome shotgun (WGS) entry which is preliminary data.</text>
</comment>
<name>A0AB73H1U3_9XANT</name>
<reference evidence="2" key="1">
    <citation type="submission" date="2020-08" db="EMBL/GenBank/DDBJ databases">
        <title>Studying the diversity of plant-associated saprophytic bacteria and their role in host health and plant-pathogen interactions.</title>
        <authorList>
            <person name="Potnis N."/>
        </authorList>
    </citation>
    <scope>NUCLEOTIDE SEQUENCE</scope>
    <source>
        <strain evidence="2">F21</strain>
    </source>
</reference>
<dbReference type="Proteomes" id="UP000528595">
    <property type="component" value="Unassembled WGS sequence"/>
</dbReference>
<dbReference type="RefSeq" id="WP_184578675.1">
    <property type="nucleotide sequence ID" value="NZ_JACIIQ010000022.1"/>
</dbReference>
<protein>
    <submittedName>
        <fullName evidence="2">Uncharacterized protein</fullName>
    </submittedName>
</protein>
<evidence type="ECO:0000256" key="1">
    <source>
        <dbReference type="SAM" id="MobiDB-lite"/>
    </source>
</evidence>
<sequence>MRWLDLNDHGLAVYCKGEEGQRYLVLQALDGQPQPRREQAEALGFALRNGSYVLDGTQISLNKVKSVYTKAAVREMTEHEVRGAEPMGVATQLELPRAERVTERPALNVEPHQMTRAQFIERAHVYQGQGGWHVDLQNVAMNVPDEVRVLSPRAQVKTVAGHVHEALVLAADQANPRAMRVDVLADYPDVAWRGSSVRGRQHSINATKLLGRLGIAGKLLAEFNGPHESGACQIYNPPYQRLSVELLPYEHPKFEGKAIYMTHYRDDGRADGEVVFGIAMGRLWLTETAVNIGREIRGCDAQFANVFTRNLLSYGFDKPDKVTIDFPRESRGNAVQAYKEHPEMFVGRSRAEEEAPEPQLKPGL</sequence>
<proteinExistence type="predicted"/>
<dbReference type="AlphaFoldDB" id="A0AB73H1U3"/>